<dbReference type="InterPro" id="IPR001763">
    <property type="entry name" value="Rhodanese-like_dom"/>
</dbReference>
<dbReference type="PROSITE" id="PS50206">
    <property type="entry name" value="RHODANESE_3"/>
    <property type="match status" value="1"/>
</dbReference>
<keyword evidence="1" id="KW-0472">Membrane</keyword>
<dbReference type="SUPFAM" id="SSF46689">
    <property type="entry name" value="Homeodomain-like"/>
    <property type="match status" value="1"/>
</dbReference>
<dbReference type="SUPFAM" id="SSF52821">
    <property type="entry name" value="Rhodanese/Cell cycle control phosphatase"/>
    <property type="match status" value="1"/>
</dbReference>
<dbReference type="OrthoDB" id="4760831at2759"/>
<keyword evidence="1" id="KW-1133">Transmembrane helix</keyword>
<dbReference type="InterPro" id="IPR001356">
    <property type="entry name" value="HD"/>
</dbReference>
<dbReference type="GO" id="GO:0003677">
    <property type="term" value="F:DNA binding"/>
    <property type="evidence" value="ECO:0007669"/>
    <property type="project" value="InterPro"/>
</dbReference>
<dbReference type="AlphaFoldDB" id="A0A2C5YPS7"/>
<feature type="domain" description="Rhodanese" evidence="2">
    <location>
        <begin position="144"/>
        <end position="170"/>
    </location>
</feature>
<dbReference type="Gene3D" id="3.40.250.10">
    <property type="entry name" value="Rhodanese-like domain"/>
    <property type="match status" value="1"/>
</dbReference>
<evidence type="ECO:0000256" key="1">
    <source>
        <dbReference type="SAM" id="Phobius"/>
    </source>
</evidence>
<gene>
    <name evidence="3" type="ORF">CDD82_7651</name>
</gene>
<comment type="caution">
    <text evidence="3">The sequence shown here is derived from an EMBL/GenBank/DDBJ whole genome shotgun (WGS) entry which is preliminary data.</text>
</comment>
<dbReference type="EMBL" id="NJEU01000910">
    <property type="protein sequence ID" value="PHH69613.1"/>
    <property type="molecule type" value="Genomic_DNA"/>
</dbReference>
<keyword evidence="4" id="KW-1185">Reference proteome</keyword>
<organism evidence="3 4">
    <name type="scientific">Ophiocordyceps australis</name>
    <dbReference type="NCBI Taxonomy" id="1399860"/>
    <lineage>
        <taxon>Eukaryota</taxon>
        <taxon>Fungi</taxon>
        <taxon>Dikarya</taxon>
        <taxon>Ascomycota</taxon>
        <taxon>Pezizomycotina</taxon>
        <taxon>Sordariomycetes</taxon>
        <taxon>Hypocreomycetidae</taxon>
        <taxon>Hypocreales</taxon>
        <taxon>Ophiocordycipitaceae</taxon>
        <taxon>Ophiocordyceps</taxon>
    </lineage>
</organism>
<keyword evidence="1" id="KW-0812">Transmembrane</keyword>
<sequence length="228" mass="24870">MSAASQQGIKVVLHGTATLLGALAIFLFYCLAVTVRPHVGHVSVLLFSIVSHTTSVFADHVEKRLEQYYGINPFPDSTERALIASNAGVECSHVPQWYSSRCRRDAMTNSPATVPGTGPASQPSFGPRMILPEHLNQLLEVLLPLGQIMLLHVRSPTEFEKAHVCGAINFGAPCSLVDKATLGMITKAIAGQEAQQTFSNWKRARCIVFHGRGLASRARRMPMCQTDF</sequence>
<evidence type="ECO:0000313" key="4">
    <source>
        <dbReference type="Proteomes" id="UP000224854"/>
    </source>
</evidence>
<proteinExistence type="predicted"/>
<dbReference type="CDD" id="cd00086">
    <property type="entry name" value="homeodomain"/>
    <property type="match status" value="1"/>
</dbReference>
<feature type="transmembrane region" description="Helical" evidence="1">
    <location>
        <begin position="12"/>
        <end position="34"/>
    </location>
</feature>
<protein>
    <recommendedName>
        <fullName evidence="2">Rhodanese domain-containing protein</fullName>
    </recommendedName>
</protein>
<accession>A0A2C5YPS7</accession>
<dbReference type="Proteomes" id="UP000224854">
    <property type="component" value="Unassembled WGS sequence"/>
</dbReference>
<evidence type="ECO:0000313" key="3">
    <source>
        <dbReference type="EMBL" id="PHH69613.1"/>
    </source>
</evidence>
<evidence type="ECO:0000259" key="2">
    <source>
        <dbReference type="PROSITE" id="PS50206"/>
    </source>
</evidence>
<dbReference type="InterPro" id="IPR009057">
    <property type="entry name" value="Homeodomain-like_sf"/>
</dbReference>
<name>A0A2C5YPS7_9HYPO</name>
<reference evidence="3 4" key="1">
    <citation type="submission" date="2017-06" db="EMBL/GenBank/DDBJ databases">
        <title>Ant-infecting Ophiocordyceps genomes reveal a high diversity of potential behavioral manipulation genes and a possible major role for enterotoxins.</title>
        <authorList>
            <person name="De Bekker C."/>
            <person name="Evans H.C."/>
            <person name="Brachmann A."/>
            <person name="Hughes D.P."/>
        </authorList>
    </citation>
    <scope>NUCLEOTIDE SEQUENCE [LARGE SCALE GENOMIC DNA]</scope>
    <source>
        <strain evidence="3 4">1348a</strain>
    </source>
</reference>
<dbReference type="InterPro" id="IPR036873">
    <property type="entry name" value="Rhodanese-like_dom_sf"/>
</dbReference>